<protein>
    <submittedName>
        <fullName evidence="4">RNA polymerase, sigma subunit, ECF family</fullName>
    </submittedName>
</protein>
<dbReference type="SUPFAM" id="SSF88659">
    <property type="entry name" value="Sigma3 and sigma4 domains of RNA polymerase sigma factors"/>
    <property type="match status" value="1"/>
</dbReference>
<evidence type="ECO:0000259" key="2">
    <source>
        <dbReference type="Pfam" id="PF08281"/>
    </source>
</evidence>
<dbReference type="InterPro" id="IPR046531">
    <property type="entry name" value="DUF6596"/>
</dbReference>
<dbReference type="PANTHER" id="PTHR47756:SF1">
    <property type="entry name" value="BLL0085 PROTEIN"/>
    <property type="match status" value="1"/>
</dbReference>
<feature type="domain" description="RNA polymerase sigma-70 region 2" evidence="1">
    <location>
        <begin position="18"/>
        <end position="75"/>
    </location>
</feature>
<dbReference type="Pfam" id="PF08281">
    <property type="entry name" value="Sigma70_r4_2"/>
    <property type="match status" value="1"/>
</dbReference>
<reference evidence="5" key="1">
    <citation type="submission" date="2017-04" db="EMBL/GenBank/DDBJ databases">
        <authorList>
            <person name="Varghese N."/>
            <person name="Submissions S."/>
        </authorList>
    </citation>
    <scope>NUCLEOTIDE SEQUENCE [LARGE SCALE GENOMIC DNA]</scope>
    <source>
        <strain evidence="5">Ballard 720</strain>
    </source>
</reference>
<evidence type="ECO:0000259" key="1">
    <source>
        <dbReference type="Pfam" id="PF04542"/>
    </source>
</evidence>
<dbReference type="SUPFAM" id="SSF88946">
    <property type="entry name" value="Sigma2 domain of RNA polymerase sigma factors"/>
    <property type="match status" value="1"/>
</dbReference>
<evidence type="ECO:0000313" key="4">
    <source>
        <dbReference type="EMBL" id="SMF36581.1"/>
    </source>
</evidence>
<dbReference type="PANTHER" id="PTHR47756">
    <property type="entry name" value="BLL6612 PROTEIN-RELATED"/>
    <property type="match status" value="1"/>
</dbReference>
<dbReference type="Pfam" id="PF04542">
    <property type="entry name" value="Sigma70_r2"/>
    <property type="match status" value="1"/>
</dbReference>
<dbReference type="Gene3D" id="1.10.10.10">
    <property type="entry name" value="Winged helix-like DNA-binding domain superfamily/Winged helix DNA-binding domain"/>
    <property type="match status" value="1"/>
</dbReference>
<dbReference type="EMBL" id="FXAH01000006">
    <property type="protein sequence ID" value="SMF36581.1"/>
    <property type="molecule type" value="Genomic_DNA"/>
</dbReference>
<dbReference type="InterPro" id="IPR013324">
    <property type="entry name" value="RNA_pol_sigma_r3/r4-like"/>
</dbReference>
<evidence type="ECO:0000259" key="3">
    <source>
        <dbReference type="Pfam" id="PF20239"/>
    </source>
</evidence>
<dbReference type="STRING" id="28094.SAMN06295900_10651"/>
<dbReference type="Proteomes" id="UP000192911">
    <property type="component" value="Unassembled WGS sequence"/>
</dbReference>
<feature type="domain" description="RNA polymerase sigma factor 70 region 4 type 2" evidence="2">
    <location>
        <begin position="123"/>
        <end position="173"/>
    </location>
</feature>
<dbReference type="GeneID" id="95550432"/>
<feature type="domain" description="DUF6596" evidence="3">
    <location>
        <begin position="191"/>
        <end position="291"/>
    </location>
</feature>
<accession>A0A1X7EM61</accession>
<organism evidence="4 5">
    <name type="scientific">Trinickia caryophylli</name>
    <name type="common">Paraburkholderia caryophylli</name>
    <dbReference type="NCBI Taxonomy" id="28094"/>
    <lineage>
        <taxon>Bacteria</taxon>
        <taxon>Pseudomonadati</taxon>
        <taxon>Pseudomonadota</taxon>
        <taxon>Betaproteobacteria</taxon>
        <taxon>Burkholderiales</taxon>
        <taxon>Burkholderiaceae</taxon>
        <taxon>Trinickia</taxon>
    </lineage>
</organism>
<dbReference type="GO" id="GO:0003677">
    <property type="term" value="F:DNA binding"/>
    <property type="evidence" value="ECO:0007669"/>
    <property type="project" value="InterPro"/>
</dbReference>
<dbReference type="GO" id="GO:0016987">
    <property type="term" value="F:sigma factor activity"/>
    <property type="evidence" value="ECO:0007669"/>
    <property type="project" value="InterPro"/>
</dbReference>
<dbReference type="InterPro" id="IPR013325">
    <property type="entry name" value="RNA_pol_sigma_r2"/>
</dbReference>
<proteinExistence type="predicted"/>
<dbReference type="OrthoDB" id="9780299at2"/>
<dbReference type="RefSeq" id="WP_085227753.1">
    <property type="nucleotide sequence ID" value="NZ_BSQD01000006.1"/>
</dbReference>
<gene>
    <name evidence="4" type="ORF">SAMN06295900_10651</name>
</gene>
<dbReference type="Gene3D" id="1.10.1740.10">
    <property type="match status" value="1"/>
</dbReference>
<dbReference type="AlphaFoldDB" id="A0A1X7EM61"/>
<dbReference type="InterPro" id="IPR013249">
    <property type="entry name" value="RNA_pol_sigma70_r4_t2"/>
</dbReference>
<dbReference type="InterPro" id="IPR036388">
    <property type="entry name" value="WH-like_DNA-bd_sf"/>
</dbReference>
<dbReference type="GO" id="GO:0006352">
    <property type="term" value="P:DNA-templated transcription initiation"/>
    <property type="evidence" value="ECO:0007669"/>
    <property type="project" value="InterPro"/>
</dbReference>
<sequence length="426" mass="46133">MTNATHRAIEAVWRIEAARVVAHAARLVRDIGVAEELAQDALVAALEHWPREGVPDNPGAWLMATVKHRALDKLRLDALHARKHEAIGRDLDALEAHVVPDFVDALDAARADDIGDDLLRLVFTACHPVLSTDARVALTLKLLGGLATHEIARAFLVAEPTIAQRIVRAKRTLAAAKVPFEVPRAEARAPRLASVLEVVYLIFNEGYAATAGDDWIRPALCDEALRLGRMLAELAQDESEVHGLVALMELQASRLHARTDADGRPVLLSDQDRARWDPLLIRRGLAALERAESLGGALGPYALQAALAACHARAKSADETDWAQIVALYDALAQVSPSPVVELNRAVAVGMAFGPEAALPIVDALAEDPALARYHWLPSVRGDLLAKLGRPREARAEFERAATMTQNAREREMLLARARDADSAAG</sequence>
<keyword evidence="5" id="KW-1185">Reference proteome</keyword>
<dbReference type="InterPro" id="IPR007627">
    <property type="entry name" value="RNA_pol_sigma70_r2"/>
</dbReference>
<dbReference type="Pfam" id="PF20239">
    <property type="entry name" value="DUF6596"/>
    <property type="match status" value="1"/>
</dbReference>
<name>A0A1X7EM61_TRICW</name>
<evidence type="ECO:0000313" key="5">
    <source>
        <dbReference type="Proteomes" id="UP000192911"/>
    </source>
</evidence>